<dbReference type="GO" id="GO:0008360">
    <property type="term" value="P:regulation of cell shape"/>
    <property type="evidence" value="ECO:0007669"/>
    <property type="project" value="UniProtKB-KW"/>
</dbReference>
<dbReference type="InterPro" id="IPR012338">
    <property type="entry name" value="Beta-lactam/transpept-like"/>
</dbReference>
<dbReference type="Pfam" id="PF00768">
    <property type="entry name" value="Peptidase_S11"/>
    <property type="match status" value="1"/>
</dbReference>
<feature type="domain" description="Peptidase S11 D-alanyl-D-alanine carboxypeptidase A N-terminal" evidence="7">
    <location>
        <begin position="22"/>
        <end position="246"/>
    </location>
</feature>
<keyword evidence="3" id="KW-0378">Hydrolase</keyword>
<organism evidence="8">
    <name type="scientific">marine metagenome</name>
    <dbReference type="NCBI Taxonomy" id="408172"/>
    <lineage>
        <taxon>unclassified sequences</taxon>
        <taxon>metagenomes</taxon>
        <taxon>ecological metagenomes</taxon>
    </lineage>
</organism>
<evidence type="ECO:0000313" key="8">
    <source>
        <dbReference type="EMBL" id="SVC95861.1"/>
    </source>
</evidence>
<evidence type="ECO:0000256" key="3">
    <source>
        <dbReference type="ARBA" id="ARBA00022801"/>
    </source>
</evidence>
<dbReference type="PANTHER" id="PTHR21581:SF6">
    <property type="entry name" value="TRAFFICKING PROTEIN PARTICLE COMPLEX SUBUNIT 12"/>
    <property type="match status" value="1"/>
</dbReference>
<dbReference type="InterPro" id="IPR001967">
    <property type="entry name" value="Peptidase_S11_N"/>
</dbReference>
<dbReference type="EMBL" id="UINC01121008">
    <property type="protein sequence ID" value="SVC95861.1"/>
    <property type="molecule type" value="Genomic_DNA"/>
</dbReference>
<protein>
    <recommendedName>
        <fullName evidence="7">Peptidase S11 D-alanyl-D-alanine carboxypeptidase A N-terminal domain-containing protein</fullName>
    </recommendedName>
</protein>
<dbReference type="Gene3D" id="3.40.710.10">
    <property type="entry name" value="DD-peptidase/beta-lactamase superfamily"/>
    <property type="match status" value="1"/>
</dbReference>
<keyword evidence="6" id="KW-0961">Cell wall biogenesis/degradation</keyword>
<dbReference type="AlphaFoldDB" id="A0A382RGX6"/>
<keyword evidence="4" id="KW-0133">Cell shape</keyword>
<evidence type="ECO:0000256" key="4">
    <source>
        <dbReference type="ARBA" id="ARBA00022960"/>
    </source>
</evidence>
<dbReference type="GO" id="GO:0071555">
    <property type="term" value="P:cell wall organization"/>
    <property type="evidence" value="ECO:0007669"/>
    <property type="project" value="UniProtKB-KW"/>
</dbReference>
<keyword evidence="2" id="KW-0732">Signal</keyword>
<dbReference type="PRINTS" id="PR00725">
    <property type="entry name" value="DADACBPTASE1"/>
</dbReference>
<name>A0A382RGX6_9ZZZZ</name>
<dbReference type="SUPFAM" id="SSF56601">
    <property type="entry name" value="beta-lactamase/transpeptidase-like"/>
    <property type="match status" value="1"/>
</dbReference>
<evidence type="ECO:0000256" key="1">
    <source>
        <dbReference type="ARBA" id="ARBA00007164"/>
    </source>
</evidence>
<sequence length="246" mass="27534">MKFKKIISKLLITFFFLLPAKSEIEINVSTAILQDYLSGEILYEKDPDQKIYPASMTKIMTTIIAFDLIKKGDLSLDDKFLVTENAWRLSKSGYSSMFIMVGDEVSVENLLKGIIVASGNDACVALAEGIAGSEDQFAIMMTAKAKEIGMTNTNFSNSSGIDHINNYSTVRDILIMSNYLIRNFPENYRYYAEKEFTWDRTGGDPIKQGNRNPLLYKNIGADGIKTGHLAVAKYSLAASIFKNNRR</sequence>
<dbReference type="GO" id="GO:0006508">
    <property type="term" value="P:proteolysis"/>
    <property type="evidence" value="ECO:0007669"/>
    <property type="project" value="InterPro"/>
</dbReference>
<proteinExistence type="inferred from homology"/>
<dbReference type="GO" id="GO:0009252">
    <property type="term" value="P:peptidoglycan biosynthetic process"/>
    <property type="evidence" value="ECO:0007669"/>
    <property type="project" value="UniProtKB-KW"/>
</dbReference>
<evidence type="ECO:0000256" key="2">
    <source>
        <dbReference type="ARBA" id="ARBA00022729"/>
    </source>
</evidence>
<evidence type="ECO:0000256" key="6">
    <source>
        <dbReference type="ARBA" id="ARBA00023316"/>
    </source>
</evidence>
<reference evidence="8" key="1">
    <citation type="submission" date="2018-05" db="EMBL/GenBank/DDBJ databases">
        <authorList>
            <person name="Lanie J.A."/>
            <person name="Ng W.-L."/>
            <person name="Kazmierczak K.M."/>
            <person name="Andrzejewski T.M."/>
            <person name="Davidsen T.M."/>
            <person name="Wayne K.J."/>
            <person name="Tettelin H."/>
            <person name="Glass J.I."/>
            <person name="Rusch D."/>
            <person name="Podicherti R."/>
            <person name="Tsui H.-C.T."/>
            <person name="Winkler M.E."/>
        </authorList>
    </citation>
    <scope>NUCLEOTIDE SEQUENCE</scope>
</reference>
<keyword evidence="5" id="KW-0573">Peptidoglycan synthesis</keyword>
<accession>A0A382RGX6</accession>
<comment type="similarity">
    <text evidence="1">Belongs to the peptidase S11 family.</text>
</comment>
<feature type="non-terminal residue" evidence="8">
    <location>
        <position position="246"/>
    </location>
</feature>
<dbReference type="InterPro" id="IPR018044">
    <property type="entry name" value="Peptidase_S11"/>
</dbReference>
<dbReference type="PANTHER" id="PTHR21581">
    <property type="entry name" value="D-ALANYL-D-ALANINE CARBOXYPEPTIDASE"/>
    <property type="match status" value="1"/>
</dbReference>
<dbReference type="GO" id="GO:0009002">
    <property type="term" value="F:serine-type D-Ala-D-Ala carboxypeptidase activity"/>
    <property type="evidence" value="ECO:0007669"/>
    <property type="project" value="InterPro"/>
</dbReference>
<evidence type="ECO:0000259" key="7">
    <source>
        <dbReference type="Pfam" id="PF00768"/>
    </source>
</evidence>
<gene>
    <name evidence="8" type="ORF">METZ01_LOCUS348715</name>
</gene>
<evidence type="ECO:0000256" key="5">
    <source>
        <dbReference type="ARBA" id="ARBA00022984"/>
    </source>
</evidence>